<evidence type="ECO:0000256" key="3">
    <source>
        <dbReference type="ARBA" id="ARBA00022448"/>
    </source>
</evidence>
<dbReference type="AlphaFoldDB" id="A0ABD6AYW6"/>
<evidence type="ECO:0000256" key="9">
    <source>
        <dbReference type="ARBA" id="ARBA00023065"/>
    </source>
</evidence>
<keyword evidence="8" id="KW-0915">Sodium</keyword>
<keyword evidence="3" id="KW-0813">Transport</keyword>
<evidence type="ECO:0000256" key="1">
    <source>
        <dbReference type="ARBA" id="ARBA00004651"/>
    </source>
</evidence>
<dbReference type="PANTHER" id="PTHR48086:SF3">
    <property type="entry name" value="SODIUM_PROLINE SYMPORTER"/>
    <property type="match status" value="1"/>
</dbReference>
<name>A0ABD6AYW6_9EURY</name>
<feature type="transmembrane region" description="Helical" evidence="13">
    <location>
        <begin position="210"/>
        <end position="228"/>
    </location>
</feature>
<dbReference type="InterPro" id="IPR001734">
    <property type="entry name" value="Na/solute_symporter"/>
</dbReference>
<dbReference type="Proteomes" id="UP001597187">
    <property type="component" value="Unassembled WGS sequence"/>
</dbReference>
<keyword evidence="9" id="KW-0406">Ion transport</keyword>
<feature type="transmembrane region" description="Helical" evidence="13">
    <location>
        <begin position="58"/>
        <end position="84"/>
    </location>
</feature>
<feature type="transmembrane region" description="Helical" evidence="13">
    <location>
        <begin position="385"/>
        <end position="404"/>
    </location>
</feature>
<feature type="transmembrane region" description="Helical" evidence="13">
    <location>
        <begin position="339"/>
        <end position="364"/>
    </location>
</feature>
<feature type="transmembrane region" description="Helical" evidence="13">
    <location>
        <begin position="493"/>
        <end position="512"/>
    </location>
</feature>
<dbReference type="RefSeq" id="WP_250874641.1">
    <property type="nucleotide sequence ID" value="NZ_JALXFV010000008.1"/>
</dbReference>
<dbReference type="GO" id="GO:0015293">
    <property type="term" value="F:symporter activity"/>
    <property type="evidence" value="ECO:0007669"/>
    <property type="project" value="UniProtKB-KW"/>
</dbReference>
<keyword evidence="5 13" id="KW-0812">Transmembrane</keyword>
<comment type="similarity">
    <text evidence="2 12">Belongs to the sodium:solute symporter (SSF) (TC 2.A.21) family.</text>
</comment>
<feature type="transmembrane region" description="Helical" evidence="13">
    <location>
        <begin position="144"/>
        <end position="161"/>
    </location>
</feature>
<evidence type="ECO:0000256" key="8">
    <source>
        <dbReference type="ARBA" id="ARBA00023053"/>
    </source>
</evidence>
<dbReference type="CDD" id="cd10322">
    <property type="entry name" value="SLC5sbd"/>
    <property type="match status" value="1"/>
</dbReference>
<feature type="transmembrane region" description="Helical" evidence="13">
    <location>
        <begin position="27"/>
        <end position="46"/>
    </location>
</feature>
<protein>
    <submittedName>
        <fullName evidence="14">Sodium:solute symporter</fullName>
    </submittedName>
</protein>
<evidence type="ECO:0000256" key="11">
    <source>
        <dbReference type="ARBA" id="ARBA00023201"/>
    </source>
</evidence>
<evidence type="ECO:0000313" key="14">
    <source>
        <dbReference type="EMBL" id="MFD1514700.1"/>
    </source>
</evidence>
<keyword evidence="10 13" id="KW-0472">Membrane</keyword>
<evidence type="ECO:0000256" key="7">
    <source>
        <dbReference type="ARBA" id="ARBA00022989"/>
    </source>
</evidence>
<evidence type="ECO:0000313" key="15">
    <source>
        <dbReference type="Proteomes" id="UP001597187"/>
    </source>
</evidence>
<sequence length="527" mass="55609">MTAVASLVGLAAGSTAALPLQSRTGVQVGVIGVYLVLALAVGVVAYRLSNDTAEDYYLASRTLGTVVLLFTTFATLLSAFTFFAGPNIAYSAGPEWILVMGLMDGILFAILWYVLGYKQWLVGRAHGYVTLGEMLGDRFGSRGLRVLVAAIGLFWLFPYVMLQQRGAGIALETLTDGAIPYWVGAGGITLFMIVYVGISGMRGVAWTDTLQGAFMLLVTWAAVGWVLWDVGGARAATDALAATDGEFLALGGGLYTPQYVISTAVSIAFGVAMFPQINQRFFAASSKTVLKRTFALWPVLVLLLFVPAFMLGAWAKGLGVAVPDGANVVPIMLNEYTPVWFAALVIAGAIAAMMSSSDSMLLSGASYLTRDVYRPVFGRPDREALLARGGVVVFALGSFVASLFTNQTLFVIGDTAFGGFAQLTLPVLVALYWRRTTRAGMLVALVGAQVFYLAHVALTLLPGTSVPGVAAGTDVTLGVLGATYYLGWTPQIAGMALSLVLVVGVSLVTAPAPEEEQAVYFEGLRAD</sequence>
<dbReference type="GO" id="GO:0005886">
    <property type="term" value="C:plasma membrane"/>
    <property type="evidence" value="ECO:0007669"/>
    <property type="project" value="UniProtKB-SubCell"/>
</dbReference>
<organism evidence="14 15">
    <name type="scientific">Halomarina rubra</name>
    <dbReference type="NCBI Taxonomy" id="2071873"/>
    <lineage>
        <taxon>Archaea</taxon>
        <taxon>Methanobacteriati</taxon>
        <taxon>Methanobacteriota</taxon>
        <taxon>Stenosarchaea group</taxon>
        <taxon>Halobacteria</taxon>
        <taxon>Halobacteriales</taxon>
        <taxon>Natronomonadaceae</taxon>
        <taxon>Halomarina</taxon>
    </lineage>
</organism>
<evidence type="ECO:0000256" key="2">
    <source>
        <dbReference type="ARBA" id="ARBA00006434"/>
    </source>
</evidence>
<dbReference type="InterPro" id="IPR038377">
    <property type="entry name" value="Na/Glc_symporter_sf"/>
</dbReference>
<keyword evidence="15" id="KW-1185">Reference proteome</keyword>
<feature type="transmembrane region" description="Helical" evidence="13">
    <location>
        <begin position="248"/>
        <end position="274"/>
    </location>
</feature>
<evidence type="ECO:0000256" key="12">
    <source>
        <dbReference type="RuleBase" id="RU362091"/>
    </source>
</evidence>
<comment type="caution">
    <text evidence="14">The sequence shown here is derived from an EMBL/GenBank/DDBJ whole genome shotgun (WGS) entry which is preliminary data.</text>
</comment>
<feature type="transmembrane region" description="Helical" evidence="13">
    <location>
        <begin position="294"/>
        <end position="315"/>
    </location>
</feature>
<keyword evidence="6" id="KW-0769">Symport</keyword>
<dbReference type="Pfam" id="PF00474">
    <property type="entry name" value="SSF"/>
    <property type="match status" value="1"/>
</dbReference>
<evidence type="ECO:0000256" key="5">
    <source>
        <dbReference type="ARBA" id="ARBA00022692"/>
    </source>
</evidence>
<proteinExistence type="inferred from homology"/>
<keyword evidence="11" id="KW-0739">Sodium transport</keyword>
<reference evidence="14 15" key="1">
    <citation type="journal article" date="2019" name="Int. J. Syst. Evol. Microbiol.">
        <title>The Global Catalogue of Microorganisms (GCM) 10K type strain sequencing project: providing services to taxonomists for standard genome sequencing and annotation.</title>
        <authorList>
            <consortium name="The Broad Institute Genomics Platform"/>
            <consortium name="The Broad Institute Genome Sequencing Center for Infectious Disease"/>
            <person name="Wu L."/>
            <person name="Ma J."/>
        </authorList>
    </citation>
    <scope>NUCLEOTIDE SEQUENCE [LARGE SCALE GENOMIC DNA]</scope>
    <source>
        <strain evidence="14 15">CGMCC 1.12563</strain>
    </source>
</reference>
<feature type="transmembrane region" description="Helical" evidence="13">
    <location>
        <begin position="466"/>
        <end position="486"/>
    </location>
</feature>
<feature type="transmembrane region" description="Helical" evidence="13">
    <location>
        <begin position="410"/>
        <end position="433"/>
    </location>
</feature>
<dbReference type="PANTHER" id="PTHR48086">
    <property type="entry name" value="SODIUM/PROLINE SYMPORTER-RELATED"/>
    <property type="match status" value="1"/>
</dbReference>
<dbReference type="PROSITE" id="PS50283">
    <property type="entry name" value="NA_SOLUT_SYMP_3"/>
    <property type="match status" value="1"/>
</dbReference>
<gene>
    <name evidence="14" type="ORF">ACFSBT_15575</name>
</gene>
<keyword evidence="7 13" id="KW-1133">Transmembrane helix</keyword>
<feature type="transmembrane region" description="Helical" evidence="13">
    <location>
        <begin position="181"/>
        <end position="198"/>
    </location>
</feature>
<dbReference type="InterPro" id="IPR050277">
    <property type="entry name" value="Sodium:Solute_Symporter"/>
</dbReference>
<accession>A0ABD6AYW6</accession>
<feature type="transmembrane region" description="Helical" evidence="13">
    <location>
        <begin position="96"/>
        <end position="115"/>
    </location>
</feature>
<evidence type="ECO:0000256" key="6">
    <source>
        <dbReference type="ARBA" id="ARBA00022847"/>
    </source>
</evidence>
<evidence type="ECO:0000256" key="13">
    <source>
        <dbReference type="SAM" id="Phobius"/>
    </source>
</evidence>
<evidence type="ECO:0000256" key="10">
    <source>
        <dbReference type="ARBA" id="ARBA00023136"/>
    </source>
</evidence>
<evidence type="ECO:0000256" key="4">
    <source>
        <dbReference type="ARBA" id="ARBA00022475"/>
    </source>
</evidence>
<dbReference type="GO" id="GO:0006814">
    <property type="term" value="P:sodium ion transport"/>
    <property type="evidence" value="ECO:0007669"/>
    <property type="project" value="UniProtKB-KW"/>
</dbReference>
<dbReference type="EMBL" id="JBHUDC010000008">
    <property type="protein sequence ID" value="MFD1514700.1"/>
    <property type="molecule type" value="Genomic_DNA"/>
</dbReference>
<feature type="transmembrane region" description="Helical" evidence="13">
    <location>
        <begin position="440"/>
        <end position="460"/>
    </location>
</feature>
<dbReference type="Gene3D" id="1.20.1730.10">
    <property type="entry name" value="Sodium/glucose cotransporter"/>
    <property type="match status" value="1"/>
</dbReference>
<comment type="subcellular location">
    <subcellularLocation>
        <location evidence="1">Cell membrane</location>
        <topology evidence="1">Multi-pass membrane protein</topology>
    </subcellularLocation>
</comment>
<keyword evidence="4" id="KW-1003">Cell membrane</keyword>